<feature type="compositionally biased region" description="Acidic residues" evidence="1">
    <location>
        <begin position="1301"/>
        <end position="1310"/>
    </location>
</feature>
<dbReference type="InterPro" id="IPR015943">
    <property type="entry name" value="WD40/YVTN_repeat-like_dom_sf"/>
</dbReference>
<evidence type="ECO:0000313" key="2">
    <source>
        <dbReference type="EMBL" id="PVD26422.1"/>
    </source>
</evidence>
<dbReference type="InterPro" id="IPR001680">
    <property type="entry name" value="WD40_rpt"/>
</dbReference>
<dbReference type="PANTHER" id="PTHR14435:SF2">
    <property type="entry name" value="ZINC FINGER PROTEIN 106"/>
    <property type="match status" value="1"/>
</dbReference>
<dbReference type="InterPro" id="IPR042622">
    <property type="entry name" value="Znf106"/>
</dbReference>
<keyword evidence="3" id="KW-1185">Reference proteome</keyword>
<feature type="region of interest" description="Disordered" evidence="1">
    <location>
        <begin position="581"/>
        <end position="634"/>
    </location>
</feature>
<feature type="region of interest" description="Disordered" evidence="1">
    <location>
        <begin position="1475"/>
        <end position="1494"/>
    </location>
</feature>
<name>A0A2T7NZ29_POMCA</name>
<comment type="caution">
    <text evidence="2">The sequence shown here is derived from an EMBL/GenBank/DDBJ whole genome shotgun (WGS) entry which is preliminary data.</text>
</comment>
<evidence type="ECO:0000313" key="3">
    <source>
        <dbReference type="Proteomes" id="UP000245119"/>
    </source>
</evidence>
<feature type="region of interest" description="Disordered" evidence="1">
    <location>
        <begin position="1078"/>
        <end position="1104"/>
    </location>
</feature>
<proteinExistence type="predicted"/>
<feature type="compositionally biased region" description="Basic and acidic residues" evidence="1">
    <location>
        <begin position="111"/>
        <end position="123"/>
    </location>
</feature>
<dbReference type="GO" id="GO:0017124">
    <property type="term" value="F:SH3 domain binding"/>
    <property type="evidence" value="ECO:0007669"/>
    <property type="project" value="TreeGrafter"/>
</dbReference>
<dbReference type="GO" id="GO:0003723">
    <property type="term" value="F:RNA binding"/>
    <property type="evidence" value="ECO:0007669"/>
    <property type="project" value="InterPro"/>
</dbReference>
<dbReference type="Proteomes" id="UP000245119">
    <property type="component" value="Linkage Group LG8"/>
</dbReference>
<dbReference type="OrthoDB" id="10002522at2759"/>
<feature type="compositionally biased region" description="Basic and acidic residues" evidence="1">
    <location>
        <begin position="55"/>
        <end position="66"/>
    </location>
</feature>
<dbReference type="InterPro" id="IPR011047">
    <property type="entry name" value="Quinoprotein_ADH-like_sf"/>
</dbReference>
<dbReference type="GO" id="GO:0005829">
    <property type="term" value="C:cytosol"/>
    <property type="evidence" value="ECO:0007669"/>
    <property type="project" value="TreeGrafter"/>
</dbReference>
<dbReference type="EMBL" id="PZQS01000008">
    <property type="protein sequence ID" value="PVD26422.1"/>
    <property type="molecule type" value="Genomic_DNA"/>
</dbReference>
<feature type="compositionally biased region" description="Low complexity" evidence="1">
    <location>
        <begin position="589"/>
        <end position="634"/>
    </location>
</feature>
<feature type="region of interest" description="Disordered" evidence="1">
    <location>
        <begin position="1"/>
        <end position="85"/>
    </location>
</feature>
<feature type="compositionally biased region" description="Basic and acidic residues" evidence="1">
    <location>
        <begin position="1355"/>
        <end position="1371"/>
    </location>
</feature>
<feature type="region of interest" description="Disordered" evidence="1">
    <location>
        <begin position="1349"/>
        <end position="1380"/>
    </location>
</feature>
<protein>
    <submittedName>
        <fullName evidence="2">Uncharacterized protein</fullName>
    </submittedName>
</protein>
<feature type="compositionally biased region" description="Basic and acidic residues" evidence="1">
    <location>
        <begin position="163"/>
        <end position="176"/>
    </location>
</feature>
<dbReference type="SUPFAM" id="SSF50998">
    <property type="entry name" value="Quinoprotein alcohol dehydrogenase-like"/>
    <property type="match status" value="1"/>
</dbReference>
<feature type="region of interest" description="Disordered" evidence="1">
    <location>
        <begin position="111"/>
        <end position="194"/>
    </location>
</feature>
<dbReference type="STRING" id="400727.A0A2T7NZ29"/>
<dbReference type="SMART" id="SM00320">
    <property type="entry name" value="WD40"/>
    <property type="match status" value="4"/>
</dbReference>
<dbReference type="GO" id="GO:0016020">
    <property type="term" value="C:membrane"/>
    <property type="evidence" value="ECO:0007669"/>
    <property type="project" value="TreeGrafter"/>
</dbReference>
<feature type="region of interest" description="Disordered" evidence="1">
    <location>
        <begin position="231"/>
        <end position="329"/>
    </location>
</feature>
<evidence type="ECO:0000256" key="1">
    <source>
        <dbReference type="SAM" id="MobiDB-lite"/>
    </source>
</evidence>
<sequence length="1875" mass="207095">MRPGKGPSNTYQRQEAEKMSKAQRYRTDMDIQEPEVSVQLEKKRETTRTITPSERSVEKGGYREGASHSNNVRYLDGGSMPHDSRSANWFDDSTWSKDQLYTSFDQFWPEKKKVNYPRNEQRGKTQKGSGWVDKNGSYFGKKQEHNDHLQSEKGVEQTQGFNYEHHRQTRDLEQSKPRWNNNGNKLGKSKQCSKKDLVYSDSDAHNRKSKWKTLTNQYKQFRFNFLDQGTEETSQVDQNQCNKSHSSENGKDSPSNSNLSGRKRSSSVSDVRLSKTLRAEKSESMITHKPFSVAGLSQTSGERPEKSKWSTARRNSTCESDSNNPSKESLAATLPEGLVSRTILGGTTKISVSSDKDRQEKANKNSLDLTFEVRATSGITSVPSSSAEGVLEKAERVCKVLKEKRHQSKLQASDMKQHKVKTNTTLDNSVQKLHRTQHEDQHLGRSLASSSQSVSSFGSKKSFASSTFNNSNALLDFSAKEKLQESRDESIGLRGNEDSFTNHITRIRKTVEASVLAESKLTRFNVDNEQQIQPVPVSTTTSCYTFSSSQPTSSTPISSVSCKQQQVTSIYSSPLCSEAQRMTLSSRMSTSPQLTPSSPLFPQPQQTQPSHSSSPRPQPTVSTPTTTCSTSTASNKTLVHHGTFTREALARMVNAPSTRAQRVQLARILRQHASSVPKPRSVRLGIQLEGLYNSSDECASTSNLLDDLPRLEQLGLGSIKIEDLSDDDKLLLADIIELQVTDEGGVRDKDGFVMPSPVTAERLIQSESEACTKDSTASADKSKLQSSFTSRPLSLNDLQVDSSSSTAAGRLSSQERLELYLPVPSKNMNIDRDTVSVSECSLGPAKTPVGVEKVTVNAATFSEGSAKLPVVNNKGDHQLPDLSSGKAVLMDFSNSDAENNCLVICQDPLVHGNDASRQETILMEVMLANQKQDNIMAEMRNIDMQLSEQYKSLIEIVAQMSVLQRRRVQLQAEGEALSKQRNALLTGILPDANTRHPLHESLLPYHNTANRGLRRQEDFDSMAGSEDDALALQIAASRSVAASDNALNVQDSESLLHFLTSNHAQVTSETKQQHACFSGSSTFNAGSRDPSGKDEGLGKDYPSSEINETVKGLQRKESGLTLIGWESSTMRKGSKGEDEAEGLCEESSPRVCTKRSIKVGMSASTSLTHQDVRWAGQDERRLLANRNVVLETNKMHEDRDNCKQFNAHSHSNWWNADYLPLQQTVTVSQNKVRPFAEVPKSPSVNLTYIGSTPGMSTNLVQNIVRSLPLTSQLGEVCSPTSMNMLVLKSANSMQESSSSDSETDTSETSDAEPIGDPPLQTKPSSQPSCPNFASNLISEEYILTSGVQSSALDSTHTDHSRGSDPVNELKSDYSSTDHFSHRKQIKTMSEKNGMSDSQLMVTKKESHLERKEEKAHLRKPMHAVKKCSVVLKKLSADDLVKQLHEPYMTKVKIRKSRRDRDCDIKHRRPCVIYSSSEEELSSTECPPAGEATSTEHTLFSEEWQSPSGAEINSEENPDSVHLASATENIPMPENLTKDTSKPDGMTSLLFPMLNPNLLRFKPNSLETFRANIKRSLRSSSGSDKGAEVSEENAQNSMALQNDSEVLKITGPSIAVVGLKVCSQHVYICFQDYGVRSYSLDGQQEAEFEVPSAQCCDVASVGNRSQHYLAVGAEEKLVIISTKEQKEVYSRKAEARIRCMLVKDLTLYVGLNSGSVLFVNLKILKETREVQASYSPVHCLAWAQEGNVHLLCAAAQDAFIHILDVASGLPLRILKGHTKTAFSIIVSGELLISGSGDQTVMAHNVHNGELLWLLDDYKGMVTSVCVENGLLFCAGYNKVIHCYDLKFLEKTSGQEFCSGSHANIVLKKYSHSSCSN</sequence>
<reference evidence="2 3" key="1">
    <citation type="submission" date="2018-04" db="EMBL/GenBank/DDBJ databases">
        <title>The genome of golden apple snail Pomacea canaliculata provides insight into stress tolerance and invasive adaptation.</title>
        <authorList>
            <person name="Liu C."/>
            <person name="Liu B."/>
            <person name="Ren Y."/>
            <person name="Zhang Y."/>
            <person name="Wang H."/>
            <person name="Li S."/>
            <person name="Jiang F."/>
            <person name="Yin L."/>
            <person name="Zhang G."/>
            <person name="Qian W."/>
            <person name="Fan W."/>
        </authorList>
    </citation>
    <scope>NUCLEOTIDE SEQUENCE [LARGE SCALE GENOMIC DNA]</scope>
    <source>
        <strain evidence="2">SZHN2017</strain>
        <tissue evidence="2">Muscle</tissue>
    </source>
</reference>
<dbReference type="PANTHER" id="PTHR14435">
    <property type="entry name" value="ZINC FINGER PROTEIN 106"/>
    <property type="match status" value="1"/>
</dbReference>
<feature type="region of interest" description="Disordered" evidence="1">
    <location>
        <begin position="1524"/>
        <end position="1543"/>
    </location>
</feature>
<gene>
    <name evidence="2" type="ORF">C0Q70_14098</name>
</gene>
<accession>A0A2T7NZ29</accession>
<feature type="compositionally biased region" description="Basic and acidic residues" evidence="1">
    <location>
        <begin position="14"/>
        <end position="29"/>
    </location>
</feature>
<feature type="compositionally biased region" description="Polar residues" evidence="1">
    <location>
        <begin position="231"/>
        <end position="244"/>
    </location>
</feature>
<feature type="compositionally biased region" description="Polar residues" evidence="1">
    <location>
        <begin position="309"/>
        <end position="327"/>
    </location>
</feature>
<feature type="region of interest" description="Disordered" evidence="1">
    <location>
        <begin position="1576"/>
        <end position="1595"/>
    </location>
</feature>
<feature type="region of interest" description="Disordered" evidence="1">
    <location>
        <begin position="1290"/>
        <end position="1331"/>
    </location>
</feature>
<dbReference type="Gene3D" id="2.130.10.10">
    <property type="entry name" value="YVTN repeat-like/Quinoprotein amine dehydrogenase"/>
    <property type="match status" value="1"/>
</dbReference>
<feature type="compositionally biased region" description="Basic and acidic residues" evidence="1">
    <location>
        <begin position="141"/>
        <end position="155"/>
    </location>
</feature>
<organism evidence="2 3">
    <name type="scientific">Pomacea canaliculata</name>
    <name type="common">Golden apple snail</name>
    <dbReference type="NCBI Taxonomy" id="400727"/>
    <lineage>
        <taxon>Eukaryota</taxon>
        <taxon>Metazoa</taxon>
        <taxon>Spiralia</taxon>
        <taxon>Lophotrochozoa</taxon>
        <taxon>Mollusca</taxon>
        <taxon>Gastropoda</taxon>
        <taxon>Caenogastropoda</taxon>
        <taxon>Architaenioglossa</taxon>
        <taxon>Ampullarioidea</taxon>
        <taxon>Ampullariidae</taxon>
        <taxon>Pomacea</taxon>
    </lineage>
</organism>
<feature type="compositionally biased region" description="Polar residues" evidence="1">
    <location>
        <begin position="1321"/>
        <end position="1331"/>
    </location>
</feature>